<dbReference type="PANTHER" id="PTHR32309:SF13">
    <property type="entry name" value="FERRIC ENTEROBACTIN TRANSPORT PROTEIN FEPE"/>
    <property type="match status" value="1"/>
</dbReference>
<dbReference type="Gene3D" id="3.40.50.300">
    <property type="entry name" value="P-loop containing nucleotide triphosphate hydrolases"/>
    <property type="match status" value="1"/>
</dbReference>
<evidence type="ECO:0008006" key="13">
    <source>
        <dbReference type="Google" id="ProtNLM"/>
    </source>
</evidence>
<feature type="compositionally biased region" description="Basic and acidic residues" evidence="7">
    <location>
        <begin position="532"/>
        <end position="549"/>
    </location>
</feature>
<evidence type="ECO:0000256" key="7">
    <source>
        <dbReference type="SAM" id="MobiDB-lite"/>
    </source>
</evidence>
<keyword evidence="12" id="KW-1185">Reference proteome</keyword>
<evidence type="ECO:0000256" key="1">
    <source>
        <dbReference type="ARBA" id="ARBA00004651"/>
    </source>
</evidence>
<keyword evidence="2" id="KW-1003">Cell membrane</keyword>
<feature type="domain" description="Polysaccharide chain length determinant N-terminal" evidence="10">
    <location>
        <begin position="31"/>
        <end position="118"/>
    </location>
</feature>
<comment type="subcellular location">
    <subcellularLocation>
        <location evidence="1">Cell membrane</location>
        <topology evidence="1">Multi-pass membrane protein</topology>
    </subcellularLocation>
</comment>
<evidence type="ECO:0000259" key="9">
    <source>
        <dbReference type="Pfam" id="PF01656"/>
    </source>
</evidence>
<accession>A0A327KVR8</accession>
<dbReference type="InterPro" id="IPR002586">
    <property type="entry name" value="CobQ/CobB/MinD/ParA_Nub-bd_dom"/>
</dbReference>
<evidence type="ECO:0000256" key="3">
    <source>
        <dbReference type="ARBA" id="ARBA00022692"/>
    </source>
</evidence>
<evidence type="ECO:0000256" key="4">
    <source>
        <dbReference type="ARBA" id="ARBA00022989"/>
    </source>
</evidence>
<reference evidence="11 12" key="1">
    <citation type="submission" date="2017-07" db="EMBL/GenBank/DDBJ databases">
        <title>Draft Genome Sequences of Select Purple Nonsulfur Bacteria.</title>
        <authorList>
            <person name="Lasarre B."/>
            <person name="Mckinlay J.B."/>
        </authorList>
    </citation>
    <scope>NUCLEOTIDE SEQUENCE [LARGE SCALE GENOMIC DNA]</scope>
    <source>
        <strain evidence="11 12">DSM 5909</strain>
    </source>
</reference>
<evidence type="ECO:0000256" key="6">
    <source>
        <dbReference type="SAM" id="Coils"/>
    </source>
</evidence>
<feature type="compositionally biased region" description="Low complexity" evidence="7">
    <location>
        <begin position="326"/>
        <end position="340"/>
    </location>
</feature>
<dbReference type="GO" id="GO:0004713">
    <property type="term" value="F:protein tyrosine kinase activity"/>
    <property type="evidence" value="ECO:0007669"/>
    <property type="project" value="TreeGrafter"/>
</dbReference>
<dbReference type="AlphaFoldDB" id="A0A327KVR8"/>
<dbReference type="InterPro" id="IPR027417">
    <property type="entry name" value="P-loop_NTPase"/>
</dbReference>
<dbReference type="Proteomes" id="UP000249130">
    <property type="component" value="Unassembled WGS sequence"/>
</dbReference>
<comment type="caution">
    <text evidence="11">The sequence shown here is derived from an EMBL/GenBank/DDBJ whole genome shotgun (WGS) entry which is preliminary data.</text>
</comment>
<dbReference type="Pfam" id="PF02706">
    <property type="entry name" value="Wzz"/>
    <property type="match status" value="1"/>
</dbReference>
<feature type="region of interest" description="Disordered" evidence="7">
    <location>
        <begin position="283"/>
        <end position="302"/>
    </location>
</feature>
<dbReference type="Pfam" id="PF01656">
    <property type="entry name" value="CbiA"/>
    <property type="match status" value="1"/>
</dbReference>
<keyword evidence="6" id="KW-0175">Coiled coil</keyword>
<keyword evidence="4 8" id="KW-1133">Transmembrane helix</keyword>
<feature type="region of interest" description="Disordered" evidence="7">
    <location>
        <begin position="326"/>
        <end position="358"/>
    </location>
</feature>
<feature type="compositionally biased region" description="Polar residues" evidence="7">
    <location>
        <begin position="342"/>
        <end position="358"/>
    </location>
</feature>
<dbReference type="InterPro" id="IPR050445">
    <property type="entry name" value="Bact_polysacc_biosynth/exp"/>
</dbReference>
<organism evidence="11 12">
    <name type="scientific">Rhodoplanes roseus</name>
    <dbReference type="NCBI Taxonomy" id="29409"/>
    <lineage>
        <taxon>Bacteria</taxon>
        <taxon>Pseudomonadati</taxon>
        <taxon>Pseudomonadota</taxon>
        <taxon>Alphaproteobacteria</taxon>
        <taxon>Hyphomicrobiales</taxon>
        <taxon>Nitrobacteraceae</taxon>
        <taxon>Rhodoplanes</taxon>
    </lineage>
</organism>
<evidence type="ECO:0000256" key="5">
    <source>
        <dbReference type="ARBA" id="ARBA00023136"/>
    </source>
</evidence>
<keyword evidence="5 8" id="KW-0472">Membrane</keyword>
<evidence type="ECO:0000256" key="2">
    <source>
        <dbReference type="ARBA" id="ARBA00022475"/>
    </source>
</evidence>
<evidence type="ECO:0000256" key="8">
    <source>
        <dbReference type="SAM" id="Phobius"/>
    </source>
</evidence>
<dbReference type="EMBL" id="NPEX01000158">
    <property type="protein sequence ID" value="RAI42391.1"/>
    <property type="molecule type" value="Genomic_DNA"/>
</dbReference>
<feature type="region of interest" description="Disordered" evidence="7">
    <location>
        <begin position="522"/>
        <end position="549"/>
    </location>
</feature>
<proteinExistence type="predicted"/>
<evidence type="ECO:0000259" key="10">
    <source>
        <dbReference type="Pfam" id="PF02706"/>
    </source>
</evidence>
<feature type="coiled-coil region" evidence="6">
    <location>
        <begin position="388"/>
        <end position="432"/>
    </location>
</feature>
<dbReference type="OrthoDB" id="230260at2"/>
<dbReference type="PANTHER" id="PTHR32309">
    <property type="entry name" value="TYROSINE-PROTEIN KINASE"/>
    <property type="match status" value="1"/>
</dbReference>
<sequence>MLNVLNVTSEQTRRAGHRWTPRETPSPHWTLVDLIAIMRRRFRLVLLVTALSLAAVALYLAVTPARYTATAALIPDTKRTPPSPTEVAQDALIDPAIVENQVETIRSEKIAGVVVDKLGLWQDPEFIGSGPGWVSRLLAAAGGTSITTPSDTIKKRAAVASFLQMLTVKRVGHSFVTSIAFTSLDPEKAATIANEVAAAYVDDQLGQRFANAERTSVWMRQRIETLGRDAEAAAAASAAYKDAHRIALGPDGRTDDERELAELRRDLETAKAELAEARTRLAGSQRLHAAEGDGSSLPEPSLLASVDSPAIREIVRRYEEIAPLSAGAAAADPAGPQVAGSAGSTSEAAPADSSRTPSLASLRSRFWDEVRLAEAADRQAVESGTLRLASLTSRAATLNAKVEETRATVVELRRLEANHTRLSQLHDLLQNRYSRVSDFLQQQYLPVTESRIVTDAVPPLKKSSPKSTLLLFLGGVAGAMVGMGGALAKEYADHSITRPEQLEHELGVRWIGTLTRFRTGRDSPVSRAADLSSDRADRSDGDKAYSVRDPDIGRAADTLKGVKVALEESVSATGGGHLIAVASAEAGTGKTTVALGLAIVTAAAGHRTLLVDGNVLNPTLSLETAETRRPIPVPVADDDPFFERAVEHPLGFHVLPQRADDIGPDLLAMREVRHLLQRLRKSYDYVIVDTAAMLDHIDLAAAAAIFDALVVVVEHGRTVTDDLERALGRSAIIGERVAGAVINKAKPSARRART</sequence>
<dbReference type="SUPFAM" id="SSF52540">
    <property type="entry name" value="P-loop containing nucleoside triphosphate hydrolases"/>
    <property type="match status" value="1"/>
</dbReference>
<dbReference type="InterPro" id="IPR003856">
    <property type="entry name" value="LPS_length_determ_N"/>
</dbReference>
<evidence type="ECO:0000313" key="12">
    <source>
        <dbReference type="Proteomes" id="UP000249130"/>
    </source>
</evidence>
<name>A0A327KVR8_9BRAD</name>
<evidence type="ECO:0000313" key="11">
    <source>
        <dbReference type="EMBL" id="RAI42391.1"/>
    </source>
</evidence>
<keyword evidence="3 8" id="KW-0812">Transmembrane</keyword>
<protein>
    <recommendedName>
        <fullName evidence="13">Polysaccharide chain length determinant N-terminal domain-containing protein</fullName>
    </recommendedName>
</protein>
<dbReference type="GO" id="GO:0005886">
    <property type="term" value="C:plasma membrane"/>
    <property type="evidence" value="ECO:0007669"/>
    <property type="project" value="UniProtKB-SubCell"/>
</dbReference>
<gene>
    <name evidence="11" type="ORF">CH341_19785</name>
</gene>
<feature type="transmembrane region" description="Helical" evidence="8">
    <location>
        <begin position="44"/>
        <end position="62"/>
    </location>
</feature>
<feature type="domain" description="CobQ/CobB/MinD/ParA nucleotide binding" evidence="9">
    <location>
        <begin position="579"/>
        <end position="749"/>
    </location>
</feature>